<keyword evidence="2" id="KW-0808">Transferase</keyword>
<dbReference type="Proteomes" id="UP001152797">
    <property type="component" value="Unassembled WGS sequence"/>
</dbReference>
<dbReference type="InterPro" id="IPR001525">
    <property type="entry name" value="C5_MeTfrase"/>
</dbReference>
<dbReference type="PROSITE" id="PS50878">
    <property type="entry name" value="RT_POL"/>
    <property type="match status" value="1"/>
</dbReference>
<dbReference type="GO" id="GO:0008168">
    <property type="term" value="F:methyltransferase activity"/>
    <property type="evidence" value="ECO:0007669"/>
    <property type="project" value="UniProtKB-KW"/>
</dbReference>
<dbReference type="InterPro" id="IPR000626">
    <property type="entry name" value="Ubiquitin-like_dom"/>
</dbReference>
<dbReference type="EMBL" id="CAMXCT030006821">
    <property type="protein sequence ID" value="CAL4807904.1"/>
    <property type="molecule type" value="Genomic_DNA"/>
</dbReference>
<dbReference type="CDD" id="cd06222">
    <property type="entry name" value="RNase_H_like"/>
    <property type="match status" value="1"/>
</dbReference>
<feature type="region of interest" description="Disordered" evidence="4">
    <location>
        <begin position="1862"/>
        <end position="1883"/>
    </location>
</feature>
<feature type="domain" description="Reverse transcriptase" evidence="6">
    <location>
        <begin position="2192"/>
        <end position="2440"/>
    </location>
</feature>
<reference evidence="8" key="1">
    <citation type="submission" date="2022-10" db="EMBL/GenBank/DDBJ databases">
        <authorList>
            <person name="Chen Y."/>
            <person name="Dougan E. K."/>
            <person name="Chan C."/>
            <person name="Rhodes N."/>
            <person name="Thang M."/>
        </authorList>
    </citation>
    <scope>NUCLEOTIDE SEQUENCE</scope>
</reference>
<organism evidence="8">
    <name type="scientific">Cladocopium goreaui</name>
    <dbReference type="NCBI Taxonomy" id="2562237"/>
    <lineage>
        <taxon>Eukaryota</taxon>
        <taxon>Sar</taxon>
        <taxon>Alveolata</taxon>
        <taxon>Dinophyceae</taxon>
        <taxon>Suessiales</taxon>
        <taxon>Symbiodiniaceae</taxon>
        <taxon>Cladocopium</taxon>
    </lineage>
</organism>
<evidence type="ECO:0000259" key="6">
    <source>
        <dbReference type="PROSITE" id="PS50878"/>
    </source>
</evidence>
<dbReference type="PROSITE" id="PS50053">
    <property type="entry name" value="UBIQUITIN_2"/>
    <property type="match status" value="1"/>
</dbReference>
<evidence type="ECO:0000259" key="5">
    <source>
        <dbReference type="PROSITE" id="PS50053"/>
    </source>
</evidence>
<comment type="caution">
    <text evidence="8">The sequence shown here is derived from an EMBL/GenBank/DDBJ whole genome shotgun (WGS) entry which is preliminary data.</text>
</comment>
<dbReference type="SUPFAM" id="SSF53098">
    <property type="entry name" value="Ribonuclease H-like"/>
    <property type="match status" value="1"/>
</dbReference>
<proteinExistence type="predicted"/>
<sequence>MSSIEVHNLSGPLCTVTLESNSTVADLKVALAKVLRVPRRQQRLISGSSPLEDCQRLEELGEPRVTFVRITYSAATLEWMALVRRKSAFLSNAPLEVRNDHEVVLTAMQHDRDAICWAAEQILNDRDFAFAVAARHGQALQHLTSWQGVARRRALDTLHDPSIVLAAVSQDPSAIEFASQSLVSQQDFLIDAIQCSKGHVLQHLSPEVQEEVALQKAAVSCNWLMLEHLAQKMPDIRGLPCSGYARLRPLGLGPQNLALEFASVALRRDTELVLLALQRSRGAALRWADETLKGRRLPVGTSVSVVASDLVWENNTGLGLLSPGEQRVRICGLIPPEAVGLPTLTLLGASFLSLSGPYGLVDLSVDESCRVLCHQKPTMSHVTNYVELCSGAGFSSLGFTLAGFVPRCAVEAQPKLAALHKVMHPNVPVITADITDDATAALIHDACPEPATIMAGIACQPYSRAGKQDGGQDARAATLPAAMRLTHWLQAPILVLECVVPARSNEYVLAHLRELETQLRYHVVDCTLKLEDTWSARRYRWWMVATHRRLGRVYIPDYPKGSPLVVRDLMPYTRRWSAFEEEQLMLNALELERFQLGGDPLRKYLVRADQKLPTALHSWGGQTQGCACDCRALGFADVTLQSRGLFAQLLQIPGLGNQIKYRHLHAIEVAIHNGVPPMQAWSSDARLNLCAIGQLASPMHSVWLAASITAHVQKLFTHDTPIDPMQTLGQLKQVVLMQSKEFFPAIPRAGHIALPEQSCSADPGANCQIDVHDGLGVSWKVLHQPSSTIKQLIEAECDLQHMPLYDVQACGVDGIVLSDDLLLREVPVVMLKKPDSSHVSMPVDECMPQVPFTPEDLLPMPDAEPLSPYVPAVAVVATQVDSDVDMSGLEACTPSHGVQSVRVDSLSHEVACDRSVQSLQSLSPASLLAMLPPLVQDVIMCETLRSHRLTWACREQLLLLQEHVWADDEMLWHLQATVANSRKPAVVLDPLLASTWTSTGTVDCVRAWTEAITEPADRIVSAVLMHGHWTPVVWIVKPNCLEVHLHDHDDMDLNGLNGLHGLFCQAFDVSHAAAGHVNRPWCWGAGIDDVHSVLANLLQFHGVPQSATKQRAKLIAQSLGKEQVKRALEGVAPWKSLKQIANQHTPVIQLVLPDELAAVVQDRKARKSNGKEVKTAKPKQVPAKPVDLDPARLQLEPDTFCTQPDTMLQQIPIGHVGPLATGVALVTYADAVPFLQANKVLTNKGLALLLVNGPSDIQTDLQWSSIRFAAKCAVNQQPVLLHGVLVQLGSTPVCPFMRPTNVSVHDVPVACARITVFQDQWPKDWESFSSHPVKEALQHVLPLQTCRVEGCSCDKWHKDPMDHAQDVLLDVFRRQFFTDAGRPVRAHQASHFSVQVRYLKQQEAAVLRCSGNAGLYIEPRLPDSSNPSDEYQVIWLPQSTFAEAQHCMQCEPHSIGLARSGRRYGIRVQSKHFQTMFAKLKPDSQFLAPGERMNWHCGPWPFGSDRKMLAKIFSEMQWQARPLQPALTVEGGIMWLVQSVTEPPQAVWNLQHGPVVVSRCESVSANMLQSSHVIGPQSTVELCSSNAETDPWLTKDPWQGSLKSVPVQSGPCVATQIQEMEERLEKSLLARLPCEQMETDETDNKVQQLELQLQQLATRQQALEGLVSEHHNQHTAQVQTLQSQMMSQMEVQRTQMKGMFDDQMSRLEAILAKKGYMTGDWNYTTDQLAVTSQLLAAGWQEVQTLEFLRSGATPRSTCKGKTQKDHLWLSPELIAAYRGLVITDDQFPDHALLTAKFARDPALYTRYIWPTPCQVNWKQVPDLAVPVDFQQGSPTDQYAAMWKTREDSAQATLQNAWEHNMRGRGQRTSTCTRKGWVAPPKLGRSNDPQPSFMGYDVQHARWLKQLRRLANYHSWAQHHWHEATFASWTHGLLLWRSILDAKGFGASFAGWWTGRNCVGLSDPDVVPSSPPDPCVALSLWECFDGEVRSLERRLSQAKKTARVHAHARDPNLIFRDTRRPLPEPVSSLLVTHRAVIAAVDPDDVAVELEQPCLFDDSRPVLVDDMPVPTIHATDTTLYLGTVQHAKPGMQVTQQTPVGTLDAMFDAFHEQWQKRWCKHDNVPHSHWQNLIAFARASMPQWHMPDLHITPDLLQAEVSHKKPTAATGLDGVSRRDLLAAGPNMLRSCCSMYDRATTDGSWPPQTLTGKVASLAKVPSPTGTGDYRPITVFSLLYRCFSSLQARHMLTLADEWCHADIHGNRKQHQTAHLWKSLVDQIQCAYDQGQCLSGLTADIEKAFNCLPRFPVLAMALHVGTPFSLLQAWTGALASMVRRFKVRDSYSSGFQTSTGLAEGCALSCYGMLLIDDVMHRYVHAQCPAVRVLSFVDNWDFMTWDSTAALKQLDVLLQFADLTDLTVDRAKTFAWSTNAEVRGNMRAAGIPVKHFAKDLGAHVAFSKQRTNQTLAHRLDALSSFWTQLKASKAGYIAKVRALRSVAWPRGLFGVASAPLGHAVWLKHRRLATKSLSFDKPGVNPLLLLGLVEAHADPEWVGIHMTVAEARLLCPLDFWAVELYHAACCLLEPPPSSPTAVLLSRVQRKDFGGLCFVDALHTRRCLRALPPDQQALMRLSLAGGLYTQDAHKHWNDTQGTCKWCGQPDSLEHRYFQCPATASTRASVAPDLVALRHHIPDALALRSWALCPPTQEAWLRCLASIPDELPPCALDFLPDVWNPVFTDGSCLWQSDPAYRVASWGAVLAHPFTPQWTFSCRGVLSSGVLPGLCQSAYRAELYALAVVLHRAAVGGFRVKIYSDCLGVVNKYQLLTRGQARFKVNSANADLWLWVLESTDRLGLDKIYVLKTPAHRTVASARSRFEAWMFWHNAAADQVAKFANLDRGEAFWKVWSDHSEAVVAARQLHQQAWNLHLAVAQQSVKDENAMTLDSLPAQQPKPTRVFQTKFDIGAWQGEVPSQLAHEYGFGMAQRIAIWWKARTGTGDSTVQWVSCAHLYIDYQLSWGCAGPLKCKSAWLDTFLRPYVDGNKFPFLKRLKWFRRCLKLFLAQTRQTVGLEICRCISEIVQAHVFAASVAWDAAALATTESWLATNCSGPVARGTKMLQALPLAKVSKGMCLAELASKDAAFSADCT</sequence>
<feature type="domain" description="Ubiquitin-like" evidence="5">
    <location>
        <begin position="2"/>
        <end position="61"/>
    </location>
</feature>
<dbReference type="Pfam" id="PF00240">
    <property type="entry name" value="ubiquitin"/>
    <property type="match status" value="1"/>
</dbReference>
<dbReference type="Gene3D" id="3.40.50.150">
    <property type="entry name" value="Vaccinia Virus protein VP39"/>
    <property type="match status" value="1"/>
</dbReference>
<dbReference type="InterPro" id="IPR036397">
    <property type="entry name" value="RNaseH_sf"/>
</dbReference>
<keyword evidence="1" id="KW-0489">Methyltransferase</keyword>
<dbReference type="PROSITE" id="PS50879">
    <property type="entry name" value="RNASE_H_1"/>
    <property type="match status" value="1"/>
</dbReference>
<evidence type="ECO:0000313" key="9">
    <source>
        <dbReference type="EMBL" id="CAL1173967.1"/>
    </source>
</evidence>
<dbReference type="InterPro" id="IPR044730">
    <property type="entry name" value="RNase_H-like_dom_plant"/>
</dbReference>
<feature type="domain" description="RNase H type-1" evidence="7">
    <location>
        <begin position="2724"/>
        <end position="2889"/>
    </location>
</feature>
<dbReference type="Pfam" id="PF00078">
    <property type="entry name" value="RVT_1"/>
    <property type="match status" value="1"/>
</dbReference>
<keyword evidence="3" id="KW-0175">Coiled coil</keyword>
<evidence type="ECO:0000313" key="10">
    <source>
        <dbReference type="EMBL" id="CAL4807904.1"/>
    </source>
</evidence>
<dbReference type="OrthoDB" id="8063823at2759"/>
<dbReference type="SUPFAM" id="SSF54236">
    <property type="entry name" value="Ubiquitin-like"/>
    <property type="match status" value="1"/>
</dbReference>
<dbReference type="EMBL" id="CAMXCT020006821">
    <property type="protein sequence ID" value="CAL1173967.1"/>
    <property type="molecule type" value="Genomic_DNA"/>
</dbReference>
<accession>A0A9P1GT63</accession>
<dbReference type="GO" id="GO:0003676">
    <property type="term" value="F:nucleic acid binding"/>
    <property type="evidence" value="ECO:0007669"/>
    <property type="project" value="InterPro"/>
</dbReference>
<evidence type="ECO:0000313" key="8">
    <source>
        <dbReference type="EMBL" id="CAI4020592.1"/>
    </source>
</evidence>
<evidence type="ECO:0000256" key="1">
    <source>
        <dbReference type="ARBA" id="ARBA00022603"/>
    </source>
</evidence>
<evidence type="ECO:0000259" key="7">
    <source>
        <dbReference type="PROSITE" id="PS50879"/>
    </source>
</evidence>
<dbReference type="GO" id="GO:0032259">
    <property type="term" value="P:methylation"/>
    <property type="evidence" value="ECO:0007669"/>
    <property type="project" value="UniProtKB-KW"/>
</dbReference>
<dbReference type="Gene3D" id="3.30.420.10">
    <property type="entry name" value="Ribonuclease H-like superfamily/Ribonuclease H"/>
    <property type="match status" value="1"/>
</dbReference>
<dbReference type="Pfam" id="PF13475">
    <property type="entry name" value="DUF4116"/>
    <property type="match status" value="1"/>
</dbReference>
<dbReference type="GO" id="GO:0004523">
    <property type="term" value="F:RNA-DNA hybrid ribonuclease activity"/>
    <property type="evidence" value="ECO:0007669"/>
    <property type="project" value="InterPro"/>
</dbReference>
<protein>
    <submittedName>
        <fullName evidence="10">Conserved oligomeric Golgi complex subunit 2 (Component of oligomeric Golgi complex 2)</fullName>
    </submittedName>
</protein>
<dbReference type="InterPro" id="IPR029071">
    <property type="entry name" value="Ubiquitin-like_domsf"/>
</dbReference>
<feature type="coiled-coil region" evidence="3">
    <location>
        <begin position="1639"/>
        <end position="1666"/>
    </location>
</feature>
<dbReference type="InterPro" id="IPR002156">
    <property type="entry name" value="RNaseH_domain"/>
</dbReference>
<dbReference type="CDD" id="cd17039">
    <property type="entry name" value="Ubl_ubiquitin_like"/>
    <property type="match status" value="1"/>
</dbReference>
<keyword evidence="11" id="KW-1185">Reference proteome</keyword>
<dbReference type="InterPro" id="IPR012337">
    <property type="entry name" value="RNaseH-like_sf"/>
</dbReference>
<dbReference type="EMBL" id="CAMXCT010006821">
    <property type="protein sequence ID" value="CAI4020592.1"/>
    <property type="molecule type" value="Genomic_DNA"/>
</dbReference>
<evidence type="ECO:0000256" key="3">
    <source>
        <dbReference type="SAM" id="Coils"/>
    </source>
</evidence>
<name>A0A9P1GT63_9DINO</name>
<dbReference type="Pfam" id="PF00145">
    <property type="entry name" value="DNA_methylase"/>
    <property type="match status" value="1"/>
</dbReference>
<dbReference type="InterPro" id="IPR025197">
    <property type="entry name" value="DUF4116"/>
</dbReference>
<reference evidence="9" key="2">
    <citation type="submission" date="2024-04" db="EMBL/GenBank/DDBJ databases">
        <authorList>
            <person name="Chen Y."/>
            <person name="Shah S."/>
            <person name="Dougan E. K."/>
            <person name="Thang M."/>
            <person name="Chan C."/>
        </authorList>
    </citation>
    <scope>NUCLEOTIDE SEQUENCE [LARGE SCALE GENOMIC DNA]</scope>
</reference>
<gene>
    <name evidence="8" type="ORF">C1SCF055_LOCUS44999</name>
</gene>
<dbReference type="InterPro" id="IPR000477">
    <property type="entry name" value="RT_dom"/>
</dbReference>
<evidence type="ECO:0000256" key="2">
    <source>
        <dbReference type="ARBA" id="ARBA00022679"/>
    </source>
</evidence>
<dbReference type="Gene3D" id="3.10.20.90">
    <property type="entry name" value="Phosphatidylinositol 3-kinase Catalytic Subunit, Chain A, domain 1"/>
    <property type="match status" value="1"/>
</dbReference>
<evidence type="ECO:0000256" key="4">
    <source>
        <dbReference type="SAM" id="MobiDB-lite"/>
    </source>
</evidence>
<dbReference type="SUPFAM" id="SSF53335">
    <property type="entry name" value="S-adenosyl-L-methionine-dependent methyltransferases"/>
    <property type="match status" value="1"/>
</dbReference>
<evidence type="ECO:0000313" key="11">
    <source>
        <dbReference type="Proteomes" id="UP001152797"/>
    </source>
</evidence>
<dbReference type="InterPro" id="IPR029063">
    <property type="entry name" value="SAM-dependent_MTases_sf"/>
</dbReference>